<feature type="transmembrane region" description="Helical" evidence="6">
    <location>
        <begin position="228"/>
        <end position="251"/>
    </location>
</feature>
<keyword evidence="8" id="KW-1185">Reference proteome</keyword>
<proteinExistence type="predicted"/>
<dbReference type="Pfam" id="PF00001">
    <property type="entry name" value="7tm_1"/>
    <property type="match status" value="1"/>
</dbReference>
<comment type="subcellular location">
    <subcellularLocation>
        <location evidence="1">Membrane</location>
    </subcellularLocation>
</comment>
<evidence type="ECO:0000256" key="6">
    <source>
        <dbReference type="SAM" id="Phobius"/>
    </source>
</evidence>
<feature type="compositionally biased region" description="Polar residues" evidence="5">
    <location>
        <begin position="367"/>
        <end position="399"/>
    </location>
</feature>
<reference evidence="9" key="1">
    <citation type="submission" date="2025-08" db="UniProtKB">
        <authorList>
            <consortium name="RefSeq"/>
        </authorList>
    </citation>
    <scope>IDENTIFICATION</scope>
</reference>
<evidence type="ECO:0000256" key="5">
    <source>
        <dbReference type="SAM" id="MobiDB-lite"/>
    </source>
</evidence>
<feature type="transmembrane region" description="Helical" evidence="6">
    <location>
        <begin position="57"/>
        <end position="78"/>
    </location>
</feature>
<feature type="transmembrane region" description="Helical" evidence="6">
    <location>
        <begin position="174"/>
        <end position="194"/>
    </location>
</feature>
<evidence type="ECO:0000259" key="7">
    <source>
        <dbReference type="PROSITE" id="PS50262"/>
    </source>
</evidence>
<accession>A0ABM0JW16</accession>
<evidence type="ECO:0000256" key="3">
    <source>
        <dbReference type="ARBA" id="ARBA00022989"/>
    </source>
</evidence>
<evidence type="ECO:0000313" key="9">
    <source>
        <dbReference type="RefSeq" id="XP_005102840.1"/>
    </source>
</evidence>
<feature type="transmembrane region" description="Helical" evidence="6">
    <location>
        <begin position="90"/>
        <end position="115"/>
    </location>
</feature>
<dbReference type="PANTHER" id="PTHR46641">
    <property type="entry name" value="FMRFAMIDE RECEPTOR-RELATED"/>
    <property type="match status" value="1"/>
</dbReference>
<evidence type="ECO:0000256" key="4">
    <source>
        <dbReference type="ARBA" id="ARBA00023136"/>
    </source>
</evidence>
<feature type="region of interest" description="Disordered" evidence="5">
    <location>
        <begin position="367"/>
        <end position="554"/>
    </location>
</feature>
<dbReference type="Gene3D" id="1.20.1070.10">
    <property type="entry name" value="Rhodopsin 7-helix transmembrane proteins"/>
    <property type="match status" value="1"/>
</dbReference>
<feature type="domain" description="G-protein coupled receptors family 1 profile" evidence="7">
    <location>
        <begin position="70"/>
        <end position="328"/>
    </location>
</feature>
<sequence length="715" mass="80015">MTQYTPFLDNVTSHESLVITSYHQNESDIRWCLQKPTEEGDKSHKHFYEMAQIVTGLFIYPTVCFPGVLGNALTIFVLSRRNMHTSTNAFLSALAVADSIKLLNDILYFFVIVFMRTSPTLGNLSYGYLYPYAHFVFNLSACVSSWLTVSVAVERYILVCHPTRARELWSRKCAVLLCTCIYVIMTLLALPSALRYRTIRCVDRETNVSRLDVELTELWRNKSFVTSYIWAQNLMRSIIPLLVLIVLNKCIISALRRTRANRRRNSRHRVTVMMIVVILAFLVCITPDAILSTVFGEGYHEAGYLTKGIREITDSLLAINAAINFLIYCAFNQVFRKSFARICCPHYRQSGWITELDESTYRRLSEAKSNVTSANSSPRRQDTPPTIVSDPSPTGNHANGQAHRSLPGVGHVRGSVDSEHTRHGSCTLDTTRDSSAPRVTRAGSQRRHVMSSVSSEEETRDFSGRGNRLCRGSSGGLKKSRNSIKSNRAKSRQAAKSGSMRMTPIEYIPANEDVSPATRERNVHFESVAKYTEDNDDDDETHSDKLNTSHETTDTNIDASSVHIPLQSDSETKLSLSKTSEESCALNRKENTFVETCDEEKLSKFNHCDGTCLTNPKSDVPLSSNNNEVSFKSSLRNKDSRNARNKKARVLNVSFTSDETDVASTNSSGKAYCANVKFQESAEDGKATDAKNCDGDSYAPLNDSYMCGDILTTDL</sequence>
<gene>
    <name evidence="9" type="primary">LOC101854961</name>
</gene>
<name>A0ABM0JW16_APLCA</name>
<dbReference type="InterPro" id="IPR017452">
    <property type="entry name" value="GPCR_Rhodpsn_7TM"/>
</dbReference>
<dbReference type="PANTHER" id="PTHR46641:SF2">
    <property type="entry name" value="FMRFAMIDE RECEPTOR"/>
    <property type="match status" value="1"/>
</dbReference>
<feature type="compositionally biased region" description="Basic residues" evidence="5">
    <location>
        <begin position="478"/>
        <end position="493"/>
    </location>
</feature>
<organism evidence="8 9">
    <name type="scientific">Aplysia californica</name>
    <name type="common">California sea hare</name>
    <dbReference type="NCBI Taxonomy" id="6500"/>
    <lineage>
        <taxon>Eukaryota</taxon>
        <taxon>Metazoa</taxon>
        <taxon>Spiralia</taxon>
        <taxon>Lophotrochozoa</taxon>
        <taxon>Mollusca</taxon>
        <taxon>Gastropoda</taxon>
        <taxon>Heterobranchia</taxon>
        <taxon>Euthyneura</taxon>
        <taxon>Tectipleura</taxon>
        <taxon>Aplysiida</taxon>
        <taxon>Aplysioidea</taxon>
        <taxon>Aplysiidae</taxon>
        <taxon>Aplysia</taxon>
    </lineage>
</organism>
<dbReference type="Proteomes" id="UP000694888">
    <property type="component" value="Unplaced"/>
</dbReference>
<dbReference type="InterPro" id="IPR000276">
    <property type="entry name" value="GPCR_Rhodpsn"/>
</dbReference>
<evidence type="ECO:0000313" key="8">
    <source>
        <dbReference type="Proteomes" id="UP000694888"/>
    </source>
</evidence>
<evidence type="ECO:0000256" key="1">
    <source>
        <dbReference type="ARBA" id="ARBA00004370"/>
    </source>
</evidence>
<dbReference type="PROSITE" id="PS50262">
    <property type="entry name" value="G_PROTEIN_RECEP_F1_2"/>
    <property type="match status" value="1"/>
</dbReference>
<dbReference type="CDD" id="cd14978">
    <property type="entry name" value="7tmA_FMRFamide_R-like"/>
    <property type="match status" value="1"/>
</dbReference>
<dbReference type="SUPFAM" id="SSF81321">
    <property type="entry name" value="Family A G protein-coupled receptor-like"/>
    <property type="match status" value="1"/>
</dbReference>
<feature type="compositionally biased region" description="Basic and acidic residues" evidence="5">
    <location>
        <begin position="542"/>
        <end position="553"/>
    </location>
</feature>
<keyword evidence="4 6" id="KW-0472">Membrane</keyword>
<protein>
    <submittedName>
        <fullName evidence="9">Uncharacterized protein LOC101854961</fullName>
    </submittedName>
</protein>
<dbReference type="RefSeq" id="XP_005102840.1">
    <property type="nucleotide sequence ID" value="XM_005102783.3"/>
</dbReference>
<feature type="transmembrane region" description="Helical" evidence="6">
    <location>
        <begin position="135"/>
        <end position="153"/>
    </location>
</feature>
<dbReference type="PRINTS" id="PR00237">
    <property type="entry name" value="GPCRRHODOPSN"/>
</dbReference>
<dbReference type="GeneID" id="101854961"/>
<dbReference type="InterPro" id="IPR052954">
    <property type="entry name" value="GPCR-Ligand_Int"/>
</dbReference>
<feature type="transmembrane region" description="Helical" evidence="6">
    <location>
        <begin position="272"/>
        <end position="295"/>
    </location>
</feature>
<keyword evidence="3 6" id="KW-1133">Transmembrane helix</keyword>
<evidence type="ECO:0000256" key="2">
    <source>
        <dbReference type="ARBA" id="ARBA00022692"/>
    </source>
</evidence>
<keyword evidence="2 6" id="KW-0812">Transmembrane</keyword>